<dbReference type="GO" id="GO:0045892">
    <property type="term" value="P:negative regulation of DNA-templated transcription"/>
    <property type="evidence" value="ECO:0007669"/>
    <property type="project" value="TreeGrafter"/>
</dbReference>
<dbReference type="OMA" id="SCDNTHG"/>
<evidence type="ECO:0000313" key="8">
    <source>
        <dbReference type="EMBL" id="GCB68077.1"/>
    </source>
</evidence>
<feature type="compositionally biased region" description="Basic and acidic residues" evidence="6">
    <location>
        <begin position="461"/>
        <end position="484"/>
    </location>
</feature>
<evidence type="ECO:0000256" key="3">
    <source>
        <dbReference type="ARBA" id="ARBA00022771"/>
    </source>
</evidence>
<dbReference type="InterPro" id="IPR001965">
    <property type="entry name" value="Znf_PHD"/>
</dbReference>
<dbReference type="GO" id="GO:0008270">
    <property type="term" value="F:zinc ion binding"/>
    <property type="evidence" value="ECO:0007669"/>
    <property type="project" value="UniProtKB-KW"/>
</dbReference>
<feature type="compositionally biased region" description="Basic and acidic residues" evidence="6">
    <location>
        <begin position="605"/>
        <end position="617"/>
    </location>
</feature>
<feature type="compositionally biased region" description="Acidic residues" evidence="6">
    <location>
        <begin position="929"/>
        <end position="939"/>
    </location>
</feature>
<dbReference type="CDD" id="cd15543">
    <property type="entry name" value="PHD_RSF1"/>
    <property type="match status" value="1"/>
</dbReference>
<evidence type="ECO:0000256" key="6">
    <source>
        <dbReference type="SAM" id="MobiDB-lite"/>
    </source>
</evidence>
<accession>A0A401P4N8</accession>
<dbReference type="Pfam" id="PF15612">
    <property type="entry name" value="WHIM1"/>
    <property type="match status" value="1"/>
</dbReference>
<evidence type="ECO:0000256" key="4">
    <source>
        <dbReference type="ARBA" id="ARBA00022833"/>
    </source>
</evidence>
<feature type="compositionally biased region" description="Basic and acidic residues" evidence="6">
    <location>
        <begin position="520"/>
        <end position="543"/>
    </location>
</feature>
<gene>
    <name evidence="8" type="ORF">scyTo_0008172</name>
</gene>
<name>A0A401P4N8_SCYTO</name>
<dbReference type="InterPro" id="IPR013083">
    <property type="entry name" value="Znf_RING/FYVE/PHD"/>
</dbReference>
<dbReference type="PANTHER" id="PTHR14296">
    <property type="entry name" value="REMODELING AND SPACING FACTOR 1"/>
    <property type="match status" value="1"/>
</dbReference>
<feature type="compositionally biased region" description="Low complexity" evidence="6">
    <location>
        <begin position="551"/>
        <end position="560"/>
    </location>
</feature>
<dbReference type="GO" id="GO:0031213">
    <property type="term" value="C:RSF complex"/>
    <property type="evidence" value="ECO:0007669"/>
    <property type="project" value="InterPro"/>
</dbReference>
<reference evidence="8 9" key="1">
    <citation type="journal article" date="2018" name="Nat. Ecol. Evol.">
        <title>Shark genomes provide insights into elasmobranch evolution and the origin of vertebrates.</title>
        <authorList>
            <person name="Hara Y"/>
            <person name="Yamaguchi K"/>
            <person name="Onimaru K"/>
            <person name="Kadota M"/>
            <person name="Koyanagi M"/>
            <person name="Keeley SD"/>
            <person name="Tatsumi K"/>
            <person name="Tanaka K"/>
            <person name="Motone F"/>
            <person name="Kageyama Y"/>
            <person name="Nozu R"/>
            <person name="Adachi N"/>
            <person name="Nishimura O"/>
            <person name="Nakagawa R"/>
            <person name="Tanegashima C"/>
            <person name="Kiyatake I"/>
            <person name="Matsumoto R"/>
            <person name="Murakumo K"/>
            <person name="Nishida K"/>
            <person name="Terakita A"/>
            <person name="Kuratani S"/>
            <person name="Sato K"/>
            <person name="Hyodo S Kuraku.S."/>
        </authorList>
    </citation>
    <scope>NUCLEOTIDE SEQUENCE [LARGE SCALE GENOMIC DNA]</scope>
</reference>
<evidence type="ECO:0000313" key="9">
    <source>
        <dbReference type="Proteomes" id="UP000288216"/>
    </source>
</evidence>
<feature type="region of interest" description="Disordered" evidence="6">
    <location>
        <begin position="227"/>
        <end position="303"/>
    </location>
</feature>
<feature type="compositionally biased region" description="Acidic residues" evidence="6">
    <location>
        <begin position="888"/>
        <end position="897"/>
    </location>
</feature>
<dbReference type="SMART" id="SM00249">
    <property type="entry name" value="PHD"/>
    <property type="match status" value="1"/>
</dbReference>
<feature type="compositionally biased region" description="Polar residues" evidence="6">
    <location>
        <begin position="1085"/>
        <end position="1102"/>
    </location>
</feature>
<keyword evidence="9" id="KW-1185">Reference proteome</keyword>
<feature type="compositionally biased region" description="Basic residues" evidence="6">
    <location>
        <begin position="954"/>
        <end position="963"/>
    </location>
</feature>
<feature type="compositionally biased region" description="Acidic residues" evidence="6">
    <location>
        <begin position="855"/>
        <end position="868"/>
    </location>
</feature>
<evidence type="ECO:0000256" key="5">
    <source>
        <dbReference type="ARBA" id="ARBA00023242"/>
    </source>
</evidence>
<keyword evidence="4" id="KW-0862">Zinc</keyword>
<dbReference type="InterPro" id="IPR028942">
    <property type="entry name" value="WHIM1_dom"/>
</dbReference>
<feature type="domain" description="DDT" evidence="7">
    <location>
        <begin position="4"/>
        <end position="65"/>
    </location>
</feature>
<protein>
    <recommendedName>
        <fullName evidence="7">DDT domain-containing protein</fullName>
    </recommendedName>
</protein>
<feature type="compositionally biased region" description="Low complexity" evidence="6">
    <location>
        <begin position="243"/>
        <end position="257"/>
    </location>
</feature>
<dbReference type="AlphaFoldDB" id="A0A401P4N8"/>
<feature type="compositionally biased region" description="Basic and acidic residues" evidence="6">
    <location>
        <begin position="967"/>
        <end position="989"/>
    </location>
</feature>
<dbReference type="EMBL" id="BFAA01003080">
    <property type="protein sequence ID" value="GCB68077.1"/>
    <property type="molecule type" value="Genomic_DNA"/>
</dbReference>
<feature type="compositionally biased region" description="Basic and acidic residues" evidence="6">
    <location>
        <begin position="640"/>
        <end position="669"/>
    </location>
</feature>
<dbReference type="InterPro" id="IPR018501">
    <property type="entry name" value="DDT_dom"/>
</dbReference>
<dbReference type="Proteomes" id="UP000288216">
    <property type="component" value="Unassembled WGS sequence"/>
</dbReference>
<comment type="caution">
    <text evidence="8">The sequence shown here is derived from an EMBL/GenBank/DDBJ whole genome shotgun (WGS) entry which is preliminary data.</text>
</comment>
<keyword evidence="2" id="KW-0479">Metal-binding</keyword>
<feature type="compositionally biased region" description="Basic and acidic residues" evidence="6">
    <location>
        <begin position="259"/>
        <end position="275"/>
    </location>
</feature>
<dbReference type="GO" id="GO:0042393">
    <property type="term" value="F:histone binding"/>
    <property type="evidence" value="ECO:0007669"/>
    <property type="project" value="TreeGrafter"/>
</dbReference>
<organism evidence="8 9">
    <name type="scientific">Scyliorhinus torazame</name>
    <name type="common">Cloudy catshark</name>
    <name type="synonym">Catulus torazame</name>
    <dbReference type="NCBI Taxonomy" id="75743"/>
    <lineage>
        <taxon>Eukaryota</taxon>
        <taxon>Metazoa</taxon>
        <taxon>Chordata</taxon>
        <taxon>Craniata</taxon>
        <taxon>Vertebrata</taxon>
        <taxon>Chondrichthyes</taxon>
        <taxon>Elasmobranchii</taxon>
        <taxon>Galeomorphii</taxon>
        <taxon>Galeoidea</taxon>
        <taxon>Carcharhiniformes</taxon>
        <taxon>Scyliorhinidae</taxon>
        <taxon>Scyliorhinus</taxon>
    </lineage>
</organism>
<dbReference type="InterPro" id="IPR019787">
    <property type="entry name" value="Znf_PHD-finger"/>
</dbReference>
<feature type="compositionally biased region" description="Basic and acidic residues" evidence="6">
    <location>
        <begin position="227"/>
        <end position="242"/>
    </location>
</feature>
<feature type="compositionally biased region" description="Basic and acidic residues" evidence="6">
    <location>
        <begin position="291"/>
        <end position="302"/>
    </location>
</feature>
<evidence type="ECO:0000256" key="2">
    <source>
        <dbReference type="ARBA" id="ARBA00022723"/>
    </source>
</evidence>
<keyword evidence="5" id="KW-0539">Nucleus</keyword>
<feature type="compositionally biased region" description="Basic and acidic residues" evidence="6">
    <location>
        <begin position="573"/>
        <end position="583"/>
    </location>
</feature>
<dbReference type="PANTHER" id="PTHR14296:SF16">
    <property type="entry name" value="REMODELING AND SPACING FACTOR 1"/>
    <property type="match status" value="1"/>
</dbReference>
<dbReference type="Pfam" id="PF00628">
    <property type="entry name" value="PHD"/>
    <property type="match status" value="1"/>
</dbReference>
<proteinExistence type="predicted"/>
<feature type="compositionally biased region" description="Basic residues" evidence="6">
    <location>
        <begin position="902"/>
        <end position="925"/>
    </location>
</feature>
<feature type="compositionally biased region" description="Basic and acidic residues" evidence="6">
    <location>
        <begin position="410"/>
        <end position="422"/>
    </location>
</feature>
<feature type="compositionally biased region" description="Basic and acidic residues" evidence="6">
    <location>
        <begin position="1049"/>
        <end position="1061"/>
    </location>
</feature>
<dbReference type="InterPro" id="IPR011011">
    <property type="entry name" value="Znf_FYVE_PHD"/>
</dbReference>
<comment type="subcellular location">
    <subcellularLocation>
        <location evidence="1">Nucleus</location>
    </subcellularLocation>
</comment>
<dbReference type="Gene3D" id="3.30.40.10">
    <property type="entry name" value="Zinc/RING finger domain, C3HC4 (zinc finger)"/>
    <property type="match status" value="1"/>
</dbReference>
<sequence>MAAVASKPNFAVVCSFLERYGASLELPEFTFPELEEALENKKSVPQPLVDLHLKLMRKIGKSVSFDRWEKYLLRICLEYNNTWAWEMEKIGYTEMDAECKLGLLKYLCECQFDDNLKFKNVLNEEEPDAMRIHPIGRDKDGLMYWYQLDQEYNVRLYTEEQDDQDGTSWRLIVRDRNELAETLQLLKAQIDPALLSKFIQDNGSSHTSPTPEDDENKKELEHLKEEVKVDGTLEGQQKEPDKATNSNPASPPTTTSPEVEEKAQTVKKEQDEDGSKAGQTIKIEQPAIENTDEKGEGTKLTKENNLVTINKLTDGENTATKVEMVSLKGPSDSKGCTNKLTAEDREKLGICNKVEPPDDVKEKSSEELERALKTVKQAKLPMKKREIKLTEDYDSSVKGPLSKPMTPVKEPLKEESKAEVETVKQVPEEQAEGKQLVNGEIAAGPQVNNHKTEEQNTEASVPEKAEPKKKNQEPEHPHPTKEEENGIDGSGKGDSDLPVRLNQENHTSRNEVEVNQNCTAKEKAADQDFPKLEKPPEEARSKGEDEEDSSKSSLSTKLSDIATSDTQQASFTKVEEECTEKVPVRRTRASLRQQMLEKTLEAEAAQKVEQVEEKQETEPNGARCLRRSLRISKPTAKVTESQEKKASKREESAPLSPDRDENQKKMEKDSKGAKILLCDSCDSGYHTACLRPPLMTIPDGEWFCPCCQHKLLCEKLEEQLQNMDVMIKKKERAERRKERLAFVGINVENIIAPKDSVTEEIEIKDFKSLERRSGRTRRSINYRFDDFDDAIDEAIHEDIQEAEGKGAGRGKDMANITGQSLGKDISTILAGSKENKRPTRGAACRRKKRRRLNDLDSDSTLEDDESEEEFKISESEEEFEISDRDSEADPASNEDEGFEVRRRGRHRKHVEPMRRSWRLRGRKVKRYSDEDEEDEEERGESEGSSCYSDVLDMRRRRSKRNQAKKVNYREDSESEKSMKSGASRRERLGGHKRRLYITASDESSGSRSSDDEREKERPQRKRLNRIEDEEEDEEGEDEPALTSKFRSRPSRDYSKKYRLMSDEEEELEGPEKEASSLDCGLVELPSTNGQSPGQVSESVISRTSEKNQMAKDTNPTPSPALNGACEAMASEAGVEPTGEGGEEDEDDLLGVTDLVEYVCNNEQI</sequence>
<feature type="compositionally biased region" description="Polar residues" evidence="6">
    <location>
        <begin position="561"/>
        <end position="571"/>
    </location>
</feature>
<keyword evidence="3" id="KW-0863">Zinc-finger</keyword>
<feature type="region of interest" description="Disordered" evidence="6">
    <location>
        <begin position="377"/>
        <end position="589"/>
    </location>
</feature>
<evidence type="ECO:0000259" key="7">
    <source>
        <dbReference type="PROSITE" id="PS50827"/>
    </source>
</evidence>
<feature type="compositionally biased region" description="Basic and acidic residues" evidence="6">
    <location>
        <begin position="1008"/>
        <end position="1017"/>
    </location>
</feature>
<evidence type="ECO:0000256" key="1">
    <source>
        <dbReference type="ARBA" id="ARBA00004123"/>
    </source>
</evidence>
<dbReference type="STRING" id="75743.A0A401P4N8"/>
<dbReference type="SUPFAM" id="SSF57903">
    <property type="entry name" value="FYVE/PHD zinc finger"/>
    <property type="match status" value="1"/>
</dbReference>
<dbReference type="OrthoDB" id="10055895at2759"/>
<dbReference type="InterPro" id="IPR028938">
    <property type="entry name" value="Rsf1-like"/>
</dbReference>
<feature type="region of interest" description="Disordered" evidence="6">
    <location>
        <begin position="605"/>
        <end position="669"/>
    </location>
</feature>
<feature type="region of interest" description="Disordered" evidence="6">
    <location>
        <begin position="825"/>
        <end position="1149"/>
    </location>
</feature>
<dbReference type="PROSITE" id="PS50827">
    <property type="entry name" value="DDT"/>
    <property type="match status" value="1"/>
</dbReference>
<feature type="compositionally biased region" description="Acidic residues" evidence="6">
    <location>
        <begin position="1027"/>
        <end position="1039"/>
    </location>
</feature>